<accession>A0A6N9Q3Z2</accession>
<organism evidence="1 2">
    <name type="scientific">Chengkuizengella marina</name>
    <dbReference type="NCBI Taxonomy" id="2507566"/>
    <lineage>
        <taxon>Bacteria</taxon>
        <taxon>Bacillati</taxon>
        <taxon>Bacillota</taxon>
        <taxon>Bacilli</taxon>
        <taxon>Bacillales</taxon>
        <taxon>Paenibacillaceae</taxon>
        <taxon>Chengkuizengella</taxon>
    </lineage>
</organism>
<dbReference type="EMBL" id="SIJB01000025">
    <property type="protein sequence ID" value="NBI29490.1"/>
    <property type="molecule type" value="Genomic_DNA"/>
</dbReference>
<evidence type="ECO:0000313" key="1">
    <source>
        <dbReference type="EMBL" id="NBI29490.1"/>
    </source>
</evidence>
<name>A0A6N9Q3Z2_9BACL</name>
<dbReference type="AlphaFoldDB" id="A0A6N9Q3Z2"/>
<sequence>MLPNNSLGFEISPNQSLKQIIIQIQSTESSNNTSSLSIRSKELFRQVEKMLKDKNTLKTKIKYHHISDATLILQNKNQTKTYVINEMLNLIDEKQGVLFHLPSDLKIKINKYVNIVRKKHYGYLLTWEQAKEKLPKYSIFTVIDLETGLSFKVQRRAGSKHADVQPLTAKDSKIMKQIYNGQWSWNRRAVLIQSGDYSIAGSMNGMPHGGDGIPHNDFSGHFCIHFLGSTTHRLKNVDLSHQSMLYKAAGMWTKYIQSATPNDVIDSFFIALNQKDLFLLKTLFPHKNHDQIETFKEEMETNSKIRRLSSYAEEEYDDLWLVIPIQAVLTTKHNKNQIVVYHFYLQKNAITNTWKIYDVTKNY</sequence>
<comment type="caution">
    <text evidence="1">The sequence shown here is derived from an EMBL/GenBank/DDBJ whole genome shotgun (WGS) entry which is preliminary data.</text>
</comment>
<keyword evidence="2" id="KW-1185">Reference proteome</keyword>
<gene>
    <name evidence="1" type="ORF">ERL59_11020</name>
</gene>
<proteinExistence type="predicted"/>
<dbReference type="Proteomes" id="UP000448943">
    <property type="component" value="Unassembled WGS sequence"/>
</dbReference>
<protein>
    <submittedName>
        <fullName evidence="1">Uncharacterized protein</fullName>
    </submittedName>
</protein>
<evidence type="ECO:0000313" key="2">
    <source>
        <dbReference type="Proteomes" id="UP000448943"/>
    </source>
</evidence>
<reference evidence="1 2" key="1">
    <citation type="submission" date="2019-01" db="EMBL/GenBank/DDBJ databases">
        <title>Chengkuizengella sp. nov., isolated from deep-sea sediment of East Pacific Ocean.</title>
        <authorList>
            <person name="Yang J."/>
            <person name="Lai Q."/>
            <person name="Shao Z."/>
        </authorList>
    </citation>
    <scope>NUCLEOTIDE SEQUENCE [LARGE SCALE GENOMIC DNA]</scope>
    <source>
        <strain evidence="1 2">YPA3-1-1</strain>
    </source>
</reference>